<feature type="transmembrane region" description="Helical" evidence="5">
    <location>
        <begin position="67"/>
        <end position="88"/>
    </location>
</feature>
<reference evidence="6 7" key="1">
    <citation type="submission" date="2013-05" db="EMBL/GenBank/DDBJ databases">
        <title>Draft genome of the parasitic nematode Anyclostoma ceylanicum.</title>
        <authorList>
            <person name="Mitreva M."/>
        </authorList>
    </citation>
    <scope>NUCLEOTIDE SEQUENCE [LARGE SCALE GENOMIC DNA]</scope>
</reference>
<evidence type="ECO:0000256" key="4">
    <source>
        <dbReference type="ARBA" id="ARBA00023136"/>
    </source>
</evidence>
<dbReference type="SMART" id="SM01381">
    <property type="entry name" value="7TM_GPCR_Srsx"/>
    <property type="match status" value="1"/>
</dbReference>
<organism evidence="6 7">
    <name type="scientific">Ancylostoma ceylanicum</name>
    <dbReference type="NCBI Taxonomy" id="53326"/>
    <lineage>
        <taxon>Eukaryota</taxon>
        <taxon>Metazoa</taxon>
        <taxon>Ecdysozoa</taxon>
        <taxon>Nematoda</taxon>
        <taxon>Chromadorea</taxon>
        <taxon>Rhabditida</taxon>
        <taxon>Rhabditina</taxon>
        <taxon>Rhabditomorpha</taxon>
        <taxon>Strongyloidea</taxon>
        <taxon>Ancylostomatidae</taxon>
        <taxon>Ancylostomatinae</taxon>
        <taxon>Ancylostoma</taxon>
    </lineage>
</organism>
<keyword evidence="4 5" id="KW-0472">Membrane</keyword>
<dbReference type="GO" id="GO:0004930">
    <property type="term" value="F:G protein-coupled receptor activity"/>
    <property type="evidence" value="ECO:0007669"/>
    <property type="project" value="InterPro"/>
</dbReference>
<feature type="transmembrane region" description="Helical" evidence="5">
    <location>
        <begin position="117"/>
        <end position="139"/>
    </location>
</feature>
<dbReference type="InterPro" id="IPR019424">
    <property type="entry name" value="7TM_GPCR_Srsx"/>
</dbReference>
<dbReference type="AlphaFoldDB" id="A0A0D6M5D4"/>
<dbReference type="PANTHER" id="PTHR23360">
    <property type="entry name" value="G-PROTEIN COUPLED RECEPTORS FAMILY 1 PROFILE DOMAIN-CONTAINING PROTEIN-RELATED"/>
    <property type="match status" value="1"/>
</dbReference>
<keyword evidence="7" id="KW-1185">Reference proteome</keyword>
<evidence type="ECO:0000256" key="2">
    <source>
        <dbReference type="ARBA" id="ARBA00022692"/>
    </source>
</evidence>
<keyword evidence="2 5" id="KW-0812">Transmembrane</keyword>
<dbReference type="Gene3D" id="1.20.1070.10">
    <property type="entry name" value="Rhodopsin 7-helix transmembrane proteins"/>
    <property type="match status" value="1"/>
</dbReference>
<evidence type="ECO:0000256" key="5">
    <source>
        <dbReference type="SAM" id="Phobius"/>
    </source>
</evidence>
<evidence type="ECO:0000313" key="7">
    <source>
        <dbReference type="Proteomes" id="UP000054495"/>
    </source>
</evidence>
<name>A0A0D6M5D4_9BILA</name>
<dbReference type="InterPro" id="IPR047130">
    <property type="entry name" value="7TM_GPCR_Srsx_nematod"/>
</dbReference>
<dbReference type="Pfam" id="PF10320">
    <property type="entry name" value="7TM_GPCR_Srsx"/>
    <property type="match status" value="1"/>
</dbReference>
<sequence length="182" mass="20799">MVLYVYKVRSSDFPSGKPIERSRCYPIVMPYTIAISQQAPMAFVIALDLLIALIFPIRYRSISTLPYVALLCLPGWIYSLFFMIYGWIMMNDDLVHLCNVVVGLEPSVSSLWTFSNVVVNVAIFFGCICFSQNFYVCIWRSLDYRRAFMEQLDILRCRNSSKRTIAIGASTADRKTGAGWVQ</sequence>
<evidence type="ECO:0000256" key="1">
    <source>
        <dbReference type="ARBA" id="ARBA00004370"/>
    </source>
</evidence>
<dbReference type="EMBL" id="KE124796">
    <property type="protein sequence ID" value="EPB79310.1"/>
    <property type="molecule type" value="Genomic_DNA"/>
</dbReference>
<proteinExistence type="predicted"/>
<dbReference type="GO" id="GO:0016020">
    <property type="term" value="C:membrane"/>
    <property type="evidence" value="ECO:0007669"/>
    <property type="project" value="UniProtKB-SubCell"/>
</dbReference>
<dbReference type="InterPro" id="IPR000276">
    <property type="entry name" value="GPCR_Rhodpsn"/>
</dbReference>
<protein>
    <recommendedName>
        <fullName evidence="8">G-protein coupled receptors family 1 profile domain-containing protein</fullName>
    </recommendedName>
</protein>
<feature type="transmembrane region" description="Helical" evidence="5">
    <location>
        <begin position="35"/>
        <end position="55"/>
    </location>
</feature>
<keyword evidence="3 5" id="KW-1133">Transmembrane helix</keyword>
<dbReference type="Proteomes" id="UP000054495">
    <property type="component" value="Unassembled WGS sequence"/>
</dbReference>
<gene>
    <name evidence="6" type="ORF">ANCCEY_01603</name>
</gene>
<evidence type="ECO:0008006" key="8">
    <source>
        <dbReference type="Google" id="ProtNLM"/>
    </source>
</evidence>
<accession>A0A0D6M5D4</accession>
<evidence type="ECO:0000256" key="3">
    <source>
        <dbReference type="ARBA" id="ARBA00022989"/>
    </source>
</evidence>
<dbReference type="PANTHER" id="PTHR23360:SF37">
    <property type="entry name" value="G-PROTEIN COUPLED RECEPTORS FAMILY 1 PROFILE DOMAIN-CONTAINING PROTEIN"/>
    <property type="match status" value="1"/>
</dbReference>
<comment type="subcellular location">
    <subcellularLocation>
        <location evidence="1">Membrane</location>
    </subcellularLocation>
</comment>
<evidence type="ECO:0000313" key="6">
    <source>
        <dbReference type="EMBL" id="EPB79310.1"/>
    </source>
</evidence>